<dbReference type="EMBL" id="BGPR01185018">
    <property type="protein sequence ID" value="GBM74398.1"/>
    <property type="molecule type" value="Genomic_DNA"/>
</dbReference>
<gene>
    <name evidence="3" type="ORF">AVEN_230587_1</name>
    <name evidence="1" type="ORF">AVEN_251883_1</name>
    <name evidence="2" type="ORF">AVEN_92996_1</name>
</gene>
<keyword evidence="4" id="KW-1185">Reference proteome</keyword>
<evidence type="ECO:0000313" key="1">
    <source>
        <dbReference type="EMBL" id="GBM74244.1"/>
    </source>
</evidence>
<feature type="non-terminal residue" evidence="1">
    <location>
        <position position="68"/>
    </location>
</feature>
<proteinExistence type="predicted"/>
<protein>
    <submittedName>
        <fullName evidence="1">Uncharacterized protein</fullName>
    </submittedName>
</protein>
<accession>A0A4Y2I9A5</accession>
<comment type="caution">
    <text evidence="1">The sequence shown here is derived from an EMBL/GenBank/DDBJ whole genome shotgun (WGS) entry which is preliminary data.</text>
</comment>
<dbReference type="AlphaFoldDB" id="A0A4Y2I9A5"/>
<reference evidence="1 4" key="1">
    <citation type="journal article" date="2019" name="Sci. Rep.">
        <title>Orb-weaving spider Araneus ventricosus genome elucidates the spidroin gene catalogue.</title>
        <authorList>
            <person name="Kono N."/>
            <person name="Nakamura H."/>
            <person name="Ohtoshi R."/>
            <person name="Moran D.A.P."/>
            <person name="Shinohara A."/>
            <person name="Yoshida Y."/>
            <person name="Fujiwara M."/>
            <person name="Mori M."/>
            <person name="Tomita M."/>
            <person name="Arakawa K."/>
        </authorList>
    </citation>
    <scope>NUCLEOTIDE SEQUENCE [LARGE SCALE GENOMIC DNA]</scope>
</reference>
<evidence type="ECO:0000313" key="4">
    <source>
        <dbReference type="Proteomes" id="UP000499080"/>
    </source>
</evidence>
<evidence type="ECO:0000313" key="2">
    <source>
        <dbReference type="EMBL" id="GBM74294.1"/>
    </source>
</evidence>
<sequence length="68" mass="7970">MTRITLQTVALPRTPFKVSDRTCDPRHQIYRTRGSHARWILVRNQVLNLELYGPEGNTLPPERRDSLK</sequence>
<dbReference type="EMBL" id="BGPR01184981">
    <property type="protein sequence ID" value="GBM74294.1"/>
    <property type="molecule type" value="Genomic_DNA"/>
</dbReference>
<evidence type="ECO:0000313" key="3">
    <source>
        <dbReference type="EMBL" id="GBM74398.1"/>
    </source>
</evidence>
<dbReference type="Proteomes" id="UP000499080">
    <property type="component" value="Unassembled WGS sequence"/>
</dbReference>
<dbReference type="EMBL" id="BGPR01184963">
    <property type="protein sequence ID" value="GBM74244.1"/>
    <property type="molecule type" value="Genomic_DNA"/>
</dbReference>
<organism evidence="1 4">
    <name type="scientific">Araneus ventricosus</name>
    <name type="common">Orbweaver spider</name>
    <name type="synonym">Epeira ventricosa</name>
    <dbReference type="NCBI Taxonomy" id="182803"/>
    <lineage>
        <taxon>Eukaryota</taxon>
        <taxon>Metazoa</taxon>
        <taxon>Ecdysozoa</taxon>
        <taxon>Arthropoda</taxon>
        <taxon>Chelicerata</taxon>
        <taxon>Arachnida</taxon>
        <taxon>Araneae</taxon>
        <taxon>Araneomorphae</taxon>
        <taxon>Entelegynae</taxon>
        <taxon>Araneoidea</taxon>
        <taxon>Araneidae</taxon>
        <taxon>Araneus</taxon>
    </lineage>
</organism>
<name>A0A4Y2I9A5_ARAVE</name>